<evidence type="ECO:0000256" key="3">
    <source>
        <dbReference type="ARBA" id="ARBA00022448"/>
    </source>
</evidence>
<feature type="transmembrane region" description="Helical" evidence="10">
    <location>
        <begin position="220"/>
        <end position="242"/>
    </location>
</feature>
<dbReference type="Gene3D" id="1.20.1250.20">
    <property type="entry name" value="MFS general substrate transporter like domains"/>
    <property type="match status" value="2"/>
</dbReference>
<accession>A0A4J1ZRV9</accession>
<evidence type="ECO:0000313" key="12">
    <source>
        <dbReference type="EMBL" id="VNQ08342.1"/>
    </source>
</evidence>
<feature type="transmembrane region" description="Helical" evidence="10">
    <location>
        <begin position="312"/>
        <end position="330"/>
    </location>
</feature>
<dbReference type="FunFam" id="1.20.1250.20:FF:000587">
    <property type="entry name" value="Multi-drug resistance efflux pump PmrA"/>
    <property type="match status" value="1"/>
</dbReference>
<proteinExistence type="inferred from homology"/>
<dbReference type="EMBL" id="CAATHH010000012">
    <property type="protein sequence ID" value="VNQ08342.1"/>
    <property type="molecule type" value="Genomic_DNA"/>
</dbReference>
<dbReference type="PRINTS" id="PR01035">
    <property type="entry name" value="TCRTETA"/>
</dbReference>
<feature type="transmembrane region" description="Helical" evidence="10">
    <location>
        <begin position="12"/>
        <end position="35"/>
    </location>
</feature>
<evidence type="ECO:0000256" key="8">
    <source>
        <dbReference type="ARBA" id="ARBA00053554"/>
    </source>
</evidence>
<dbReference type="PANTHER" id="PTHR43414">
    <property type="entry name" value="MULTIDRUG RESISTANCE PROTEIN MDTG"/>
    <property type="match status" value="1"/>
</dbReference>
<dbReference type="PROSITE" id="PS50850">
    <property type="entry name" value="MFS"/>
    <property type="match status" value="1"/>
</dbReference>
<comment type="similarity">
    <text evidence="2">Belongs to the major facilitator superfamily. TCR/Tet family.</text>
</comment>
<protein>
    <recommendedName>
        <fullName evidence="9">Multi-drug resistance efflux pump PmrA</fullName>
    </recommendedName>
</protein>
<feature type="transmembrane region" description="Helical" evidence="10">
    <location>
        <begin position="254"/>
        <end position="274"/>
    </location>
</feature>
<evidence type="ECO:0000256" key="6">
    <source>
        <dbReference type="ARBA" id="ARBA00022989"/>
    </source>
</evidence>
<comment type="function">
    <text evidence="8">Efflux pump for various substrates.</text>
</comment>
<keyword evidence="6 10" id="KW-1133">Transmembrane helix</keyword>
<dbReference type="SUPFAM" id="SSF103473">
    <property type="entry name" value="MFS general substrate transporter"/>
    <property type="match status" value="2"/>
</dbReference>
<dbReference type="GO" id="GO:0022857">
    <property type="term" value="F:transmembrane transporter activity"/>
    <property type="evidence" value="ECO:0007669"/>
    <property type="project" value="InterPro"/>
</dbReference>
<dbReference type="AlphaFoldDB" id="A0A4J1ZRV9"/>
<evidence type="ECO:0000256" key="2">
    <source>
        <dbReference type="ARBA" id="ARBA00007520"/>
    </source>
</evidence>
<dbReference type="PANTHER" id="PTHR43414:SF6">
    <property type="entry name" value="MULTIDRUG RESISTANCE PROTEIN MDTG"/>
    <property type="match status" value="1"/>
</dbReference>
<dbReference type="InterPro" id="IPR020846">
    <property type="entry name" value="MFS_dom"/>
</dbReference>
<feature type="transmembrane region" description="Helical" evidence="10">
    <location>
        <begin position="342"/>
        <end position="360"/>
    </location>
</feature>
<keyword evidence="4" id="KW-1003">Cell membrane</keyword>
<dbReference type="Pfam" id="PF07690">
    <property type="entry name" value="MFS_1"/>
    <property type="match status" value="2"/>
</dbReference>
<keyword evidence="3" id="KW-0813">Transport</keyword>
<reference evidence="12" key="1">
    <citation type="submission" date="2019-04" db="EMBL/GenBank/DDBJ databases">
        <authorList>
            <consortium name="Pathogen Informatics"/>
        </authorList>
    </citation>
    <scope>NUCLEOTIDE SEQUENCE</scope>
    <source>
        <strain evidence="12">GPSC12</strain>
    </source>
</reference>
<dbReference type="GO" id="GO:0005886">
    <property type="term" value="C:plasma membrane"/>
    <property type="evidence" value="ECO:0007669"/>
    <property type="project" value="UniProtKB-SubCell"/>
</dbReference>
<gene>
    <name evidence="12" type="primary">pmrA</name>
    <name evidence="12" type="ORF">SAMEA2796748_01882</name>
</gene>
<feature type="transmembrane region" description="Helical" evidence="10">
    <location>
        <begin position="280"/>
        <end position="300"/>
    </location>
</feature>
<comment type="subcellular location">
    <subcellularLocation>
        <location evidence="1">Cell membrane</location>
        <topology evidence="1">Multi-pass membrane protein</topology>
    </subcellularLocation>
</comment>
<evidence type="ECO:0000256" key="10">
    <source>
        <dbReference type="SAM" id="Phobius"/>
    </source>
</evidence>
<dbReference type="RefSeq" id="WP_000136130.1">
    <property type="nucleotide sequence ID" value="NZ_CFLM02000223.1"/>
</dbReference>
<feature type="domain" description="Major facilitator superfamily (MFS) profile" evidence="11">
    <location>
        <begin position="185"/>
        <end position="371"/>
    </location>
</feature>
<evidence type="ECO:0000256" key="9">
    <source>
        <dbReference type="ARBA" id="ARBA00071472"/>
    </source>
</evidence>
<dbReference type="InterPro" id="IPR011701">
    <property type="entry name" value="MFS"/>
</dbReference>
<keyword evidence="7 10" id="KW-0472">Membrane</keyword>
<evidence type="ECO:0000259" key="11">
    <source>
        <dbReference type="PROSITE" id="PS50850"/>
    </source>
</evidence>
<keyword evidence="5 10" id="KW-0812">Transmembrane</keyword>
<feature type="transmembrane region" description="Helical" evidence="10">
    <location>
        <begin position="47"/>
        <end position="71"/>
    </location>
</feature>
<name>A0A4J1ZRV9_STREE</name>
<dbReference type="InterPro" id="IPR001958">
    <property type="entry name" value="Tet-R_TetA/multi-R_MdtG-like"/>
</dbReference>
<sequence length="371" mass="39770">MTEINWKDNLRIAWFGNFLTGASISLVVPFMPIFVENLGVGSEQVAFYAGLAISVSAISAALFSPIWGILADKYGRKPMMIRAGLAMTITMGGLAFVPNIYWLIFLRLLNGVFAGFVPNATALIASQVPKEKSGSALGTLSTGVVAGTLTGPFIGGFIKEDFQPVAKEKAIPTKELFTSVKYPYLLLNLFLTSFVIQFSAQSIGPILALYVRDLGQTENLLFVSGLIVSSMGFSSMMSAGVMGKLGDKVGNHRLLVVAQFYSVIIYLLCANASSPLQLGLYRFLFGLGTGALIPGVNALLSKMTPKAGISRVFAFNQVFFYLGGVVGPMAGSAVAGQFGYHAVFYATSLCVAFSCLFNLIQFRTLLKVKEI</sequence>
<evidence type="ECO:0000256" key="4">
    <source>
        <dbReference type="ARBA" id="ARBA00022475"/>
    </source>
</evidence>
<feature type="transmembrane region" description="Helical" evidence="10">
    <location>
        <begin position="83"/>
        <end position="102"/>
    </location>
</feature>
<evidence type="ECO:0000256" key="5">
    <source>
        <dbReference type="ARBA" id="ARBA00022692"/>
    </source>
</evidence>
<evidence type="ECO:0000256" key="1">
    <source>
        <dbReference type="ARBA" id="ARBA00004651"/>
    </source>
</evidence>
<evidence type="ECO:0000256" key="7">
    <source>
        <dbReference type="ARBA" id="ARBA00023136"/>
    </source>
</evidence>
<dbReference type="InterPro" id="IPR036259">
    <property type="entry name" value="MFS_trans_sf"/>
</dbReference>
<feature type="transmembrane region" description="Helical" evidence="10">
    <location>
        <begin position="182"/>
        <end position="200"/>
    </location>
</feature>
<dbReference type="CDD" id="cd17391">
    <property type="entry name" value="MFS_MdtG_MDR_like"/>
    <property type="match status" value="1"/>
</dbReference>
<organism evidence="12">
    <name type="scientific">Streptococcus pneumoniae</name>
    <dbReference type="NCBI Taxonomy" id="1313"/>
    <lineage>
        <taxon>Bacteria</taxon>
        <taxon>Bacillati</taxon>
        <taxon>Bacillota</taxon>
        <taxon>Bacilli</taxon>
        <taxon>Lactobacillales</taxon>
        <taxon>Streptococcaceae</taxon>
        <taxon>Streptococcus</taxon>
    </lineage>
</organism>